<name>A0ABW2CKS8_9ACTN</name>
<keyword evidence="3" id="KW-1185">Reference proteome</keyword>
<dbReference type="InterPro" id="IPR045865">
    <property type="entry name" value="ACT-like_dom_sf"/>
</dbReference>
<feature type="domain" description="ACT" evidence="1">
    <location>
        <begin position="4"/>
        <end position="77"/>
    </location>
</feature>
<dbReference type="Gene3D" id="3.30.70.260">
    <property type="match status" value="1"/>
</dbReference>
<evidence type="ECO:0000259" key="1">
    <source>
        <dbReference type="PROSITE" id="PS51671"/>
    </source>
</evidence>
<dbReference type="SUPFAM" id="SSF55021">
    <property type="entry name" value="ACT-like"/>
    <property type="match status" value="1"/>
</dbReference>
<sequence>MLLRIRVRLPDRPGSLGRVARTLGAAGADVVQMAVLERDGGRALDDFTVAWPAGAGIDRLCEGLASVPGVDIVGVWPTAEPQGAFPDAAVIGQVAASPARGPMILADAVPALLSGDWAGLAETGGGDGPGLVHASVHGLAGVRLPELAPLRPRSFTAPDGTQYAICPMEGGDGRGLVLVAARTGAPPFHRTEVERLAQLVGAAEAVLGVRAAACAAEGSAARTG</sequence>
<dbReference type="EMBL" id="JBHSXS010000011">
    <property type="protein sequence ID" value="MFC6882187.1"/>
    <property type="molecule type" value="Genomic_DNA"/>
</dbReference>
<reference evidence="3" key="1">
    <citation type="journal article" date="2019" name="Int. J. Syst. Evol. Microbiol.">
        <title>The Global Catalogue of Microorganisms (GCM) 10K type strain sequencing project: providing services to taxonomists for standard genome sequencing and annotation.</title>
        <authorList>
            <consortium name="The Broad Institute Genomics Platform"/>
            <consortium name="The Broad Institute Genome Sequencing Center for Infectious Disease"/>
            <person name="Wu L."/>
            <person name="Ma J."/>
        </authorList>
    </citation>
    <scope>NUCLEOTIDE SEQUENCE [LARGE SCALE GENOMIC DNA]</scope>
    <source>
        <strain evidence="3">JCM 3369</strain>
    </source>
</reference>
<protein>
    <submittedName>
        <fullName evidence="2">ACT domain-containing protein</fullName>
    </submittedName>
</protein>
<gene>
    <name evidence="2" type="ORF">ACFQKB_20710</name>
</gene>
<proteinExistence type="predicted"/>
<comment type="caution">
    <text evidence="2">The sequence shown here is derived from an EMBL/GenBank/DDBJ whole genome shotgun (WGS) entry which is preliminary data.</text>
</comment>
<evidence type="ECO:0000313" key="3">
    <source>
        <dbReference type="Proteomes" id="UP001596380"/>
    </source>
</evidence>
<dbReference type="PROSITE" id="PS51671">
    <property type="entry name" value="ACT"/>
    <property type="match status" value="1"/>
</dbReference>
<accession>A0ABW2CKS8</accession>
<evidence type="ECO:0000313" key="2">
    <source>
        <dbReference type="EMBL" id="MFC6882187.1"/>
    </source>
</evidence>
<dbReference type="InterPro" id="IPR002912">
    <property type="entry name" value="ACT_dom"/>
</dbReference>
<dbReference type="Pfam" id="PF01842">
    <property type="entry name" value="ACT"/>
    <property type="match status" value="1"/>
</dbReference>
<organism evidence="2 3">
    <name type="scientific">Actinomadura yumaensis</name>
    <dbReference type="NCBI Taxonomy" id="111807"/>
    <lineage>
        <taxon>Bacteria</taxon>
        <taxon>Bacillati</taxon>
        <taxon>Actinomycetota</taxon>
        <taxon>Actinomycetes</taxon>
        <taxon>Streptosporangiales</taxon>
        <taxon>Thermomonosporaceae</taxon>
        <taxon>Actinomadura</taxon>
    </lineage>
</organism>
<dbReference type="Proteomes" id="UP001596380">
    <property type="component" value="Unassembled WGS sequence"/>
</dbReference>
<dbReference type="RefSeq" id="WP_160824997.1">
    <property type="nucleotide sequence ID" value="NZ_JBHSXS010000011.1"/>
</dbReference>